<reference evidence="2 3" key="1">
    <citation type="submission" date="2006-02" db="EMBL/GenBank/DDBJ databases">
        <authorList>
            <person name="Murray A."/>
            <person name="Staley J."/>
            <person name="Ferriera S."/>
            <person name="Johnson J."/>
            <person name="Kravitz S."/>
            <person name="Halpern A."/>
            <person name="Remington K."/>
            <person name="Beeson K."/>
            <person name="Tran B."/>
            <person name="Rogers Y.-H."/>
            <person name="Friedman R."/>
            <person name="Venter J.C."/>
        </authorList>
    </citation>
    <scope>NUCLEOTIDE SEQUENCE [LARGE SCALE GENOMIC DNA]</scope>
    <source>
        <strain evidence="2 3">23-P</strain>
    </source>
</reference>
<keyword evidence="3" id="KW-1185">Reference proteome</keyword>
<keyword evidence="1" id="KW-0812">Transmembrane</keyword>
<protein>
    <recommendedName>
        <fullName evidence="4">Integral membrane protein</fullName>
    </recommendedName>
</protein>
<feature type="transmembrane region" description="Helical" evidence="1">
    <location>
        <begin position="554"/>
        <end position="582"/>
    </location>
</feature>
<evidence type="ECO:0000256" key="1">
    <source>
        <dbReference type="SAM" id="Phobius"/>
    </source>
</evidence>
<feature type="transmembrane region" description="Helical" evidence="1">
    <location>
        <begin position="230"/>
        <end position="250"/>
    </location>
</feature>
<feature type="transmembrane region" description="Helical" evidence="1">
    <location>
        <begin position="73"/>
        <end position="102"/>
    </location>
</feature>
<organism evidence="2 3">
    <name type="scientific">Polaribacter irgensii 23-P</name>
    <dbReference type="NCBI Taxonomy" id="313594"/>
    <lineage>
        <taxon>Bacteria</taxon>
        <taxon>Pseudomonadati</taxon>
        <taxon>Bacteroidota</taxon>
        <taxon>Flavobacteriia</taxon>
        <taxon>Flavobacteriales</taxon>
        <taxon>Flavobacteriaceae</taxon>
    </lineage>
</organism>
<feature type="transmembrane region" description="Helical" evidence="1">
    <location>
        <begin position="304"/>
        <end position="323"/>
    </location>
</feature>
<dbReference type="RefSeq" id="WP_004570914.1">
    <property type="nucleotide sequence ID" value="NZ_CH724148.1"/>
</dbReference>
<keyword evidence="1" id="KW-0472">Membrane</keyword>
<dbReference type="OrthoDB" id="54576at2"/>
<dbReference type="STRING" id="313594.PI23P_11492"/>
<feature type="transmembrane region" description="Helical" evidence="1">
    <location>
        <begin position="141"/>
        <end position="158"/>
    </location>
</feature>
<gene>
    <name evidence="2" type="ORF">PI23P_11492</name>
</gene>
<comment type="caution">
    <text evidence="2">The sequence shown here is derived from an EMBL/GenBank/DDBJ whole genome shotgun (WGS) entry which is preliminary data.</text>
</comment>
<name>A4C1F1_9FLAO</name>
<proteinExistence type="predicted"/>
<evidence type="ECO:0008006" key="4">
    <source>
        <dbReference type="Google" id="ProtNLM"/>
    </source>
</evidence>
<accession>A4C1F1</accession>
<feature type="transmembrane region" description="Helical" evidence="1">
    <location>
        <begin position="114"/>
        <end position="135"/>
    </location>
</feature>
<feature type="transmembrane region" description="Helical" evidence="1">
    <location>
        <begin position="380"/>
        <end position="404"/>
    </location>
</feature>
<dbReference type="AlphaFoldDB" id="A4C1F1"/>
<dbReference type="eggNOG" id="COG5617">
    <property type="taxonomic scope" value="Bacteria"/>
</dbReference>
<sequence>MKKTYNRYVITVILVGIAFHGSALFFTLESSYDALTHLFFAEHYVDNWFEPWNTKWYTGFTVMSYPPLVHQSIALLSIIGGLKFGLFTVAFLSIILFITGVYKYSLLITSDRTIASYAAFLAVFSSSFVETLHIFGQIPSIIGIAVLLHALPEIYLWLKTGRYRYLCSSLSLIAVTATSHHVTPIFGMVFFIFPIIGMAVLDLSKDQVGSFKEVNFTLFIKNFKKQFKRIASFSTLSILLIIGCILPYWLNSKNNPITQIPIPHGSRDNFLEITSSGLIFFLIPWGVLLFLWPYFFYRFFSKRYLFFGLSFSLLVILGTGATTPIPKILLGENAFNILTLDRFTFWASIMSLPLFGEFTHRFMVGDLKKFTQRRFGKLYYRLLGCFFVGLFLFMTIFTMSLGYFRPSQPKKIKMLPILNFLNQDQHDQWRYLTLGFGDQMAWLSAQTKAMTVDGNYHSARRLPELTTRPVERLENSKFTGIAGIGSLQQFLTTPEKYNLKYIFSNDKFYDPILYFCGWQRLPQLENGILIWEKLNVPPLTSFLTKEEVATWQKILWGMVPLLALILAFIFNLPSLFVTIFNTKFRPKANYRQYHNHSLSFSKGLLKTMHIWTGLLLITIMYSLYDLYLKNNSQRTPENVITSYYDALDLKELEKSFYYIDPFSNVSISQYMLEIAVTDGLLNSYAKLDALEILILKKTDSLVTLKIATNWITPLEKVSKVNYKTVVKRGKKWYIVPNQLDSDSPPDQLYSNNITKYFNQGRKKISTEQTYHEDVLKQPVLEIISAKLVKFKNHFALIGEIQNIDNVPADIVLKGTLYNDESKELAIYNAKYHVKHKLMPKEISSFRINFEGIAWTKTADAIPETFNPDEFTPIAFEEQPTNFNLQVAGNVSNSDLYKDLALSDLKINSTTIKGTLFNSGLQEITVPQLLISYYDKNKNIVWVDHLFLKRGIKQQRKKYFEYALLKNDSIAIINNDMSNCFVNGLPNKNISSKIVPNRIKKHSTIALQKIIHPNYAYVKIEMNSYIGNPN</sequence>
<evidence type="ECO:0000313" key="3">
    <source>
        <dbReference type="Proteomes" id="UP000003053"/>
    </source>
</evidence>
<feature type="transmembrane region" description="Helical" evidence="1">
    <location>
        <begin position="343"/>
        <end position="359"/>
    </location>
</feature>
<feature type="transmembrane region" description="Helical" evidence="1">
    <location>
        <begin position="185"/>
        <end position="203"/>
    </location>
</feature>
<dbReference type="EMBL" id="AAOG01000003">
    <property type="protein sequence ID" value="EAR11954.1"/>
    <property type="molecule type" value="Genomic_DNA"/>
</dbReference>
<dbReference type="HOGENOM" id="CLU_294533_0_0_10"/>
<feature type="transmembrane region" description="Helical" evidence="1">
    <location>
        <begin position="270"/>
        <end position="292"/>
    </location>
</feature>
<feature type="transmembrane region" description="Helical" evidence="1">
    <location>
        <begin position="603"/>
        <end position="624"/>
    </location>
</feature>
<dbReference type="Proteomes" id="UP000003053">
    <property type="component" value="Unassembled WGS sequence"/>
</dbReference>
<keyword evidence="1" id="KW-1133">Transmembrane helix</keyword>
<evidence type="ECO:0000313" key="2">
    <source>
        <dbReference type="EMBL" id="EAR11954.1"/>
    </source>
</evidence>
<feature type="transmembrane region" description="Helical" evidence="1">
    <location>
        <begin position="163"/>
        <end position="179"/>
    </location>
</feature>
<feature type="transmembrane region" description="Helical" evidence="1">
    <location>
        <begin position="7"/>
        <end position="28"/>
    </location>
</feature>